<gene>
    <name evidence="1" type="ORF">VM95_22660</name>
</gene>
<reference evidence="1 2" key="1">
    <citation type="submission" date="2015-02" db="EMBL/GenBank/DDBJ databases">
        <authorList>
            <person name="Ju K.-S."/>
            <person name="Doroghazi J.R."/>
            <person name="Metcalf W."/>
        </authorList>
    </citation>
    <scope>NUCLEOTIDE SEQUENCE [LARGE SCALE GENOMIC DNA]</scope>
    <source>
        <strain evidence="1 2">ATCC 31215</strain>
    </source>
</reference>
<dbReference type="AlphaFoldDB" id="A0A0F2TAD9"/>
<comment type="caution">
    <text evidence="1">The sequence shown here is derived from an EMBL/GenBank/DDBJ whole genome shotgun (WGS) entry which is preliminary data.</text>
</comment>
<organism evidence="1 2">
    <name type="scientific">Streptomyces rubellomurinus (strain ATCC 31215)</name>
    <dbReference type="NCBI Taxonomy" id="359131"/>
    <lineage>
        <taxon>Bacteria</taxon>
        <taxon>Bacillati</taxon>
        <taxon>Actinomycetota</taxon>
        <taxon>Actinomycetes</taxon>
        <taxon>Kitasatosporales</taxon>
        <taxon>Streptomycetaceae</taxon>
        <taxon>Streptomyces</taxon>
    </lineage>
</organism>
<evidence type="ECO:0000313" key="1">
    <source>
        <dbReference type="EMBL" id="KJS60163.1"/>
    </source>
</evidence>
<protein>
    <submittedName>
        <fullName evidence="1">Uncharacterized protein</fullName>
    </submittedName>
</protein>
<accession>A0A0F2TAD9</accession>
<sequence length="68" mass="7141">MPICAECRTAEAAIEDLDVEPPQPWCVGCATTLVSAGDPVLNYLALTGDAADYSRALSRRSTAVLPFG</sequence>
<proteinExistence type="predicted"/>
<dbReference type="EMBL" id="JZKH01000049">
    <property type="protein sequence ID" value="KJS60163.1"/>
    <property type="molecule type" value="Genomic_DNA"/>
</dbReference>
<evidence type="ECO:0000313" key="2">
    <source>
        <dbReference type="Proteomes" id="UP000033699"/>
    </source>
</evidence>
<keyword evidence="2" id="KW-1185">Reference proteome</keyword>
<dbReference type="Proteomes" id="UP000033699">
    <property type="component" value="Unassembled WGS sequence"/>
</dbReference>
<name>A0A0F2TAD9_STRR3</name>